<evidence type="ECO:0000313" key="2">
    <source>
        <dbReference type="EMBL" id="KAF2678259.1"/>
    </source>
</evidence>
<dbReference type="OrthoDB" id="3793587at2759"/>
<proteinExistence type="predicted"/>
<organism evidence="2 3">
    <name type="scientific">Lentithecium fluviatile CBS 122367</name>
    <dbReference type="NCBI Taxonomy" id="1168545"/>
    <lineage>
        <taxon>Eukaryota</taxon>
        <taxon>Fungi</taxon>
        <taxon>Dikarya</taxon>
        <taxon>Ascomycota</taxon>
        <taxon>Pezizomycotina</taxon>
        <taxon>Dothideomycetes</taxon>
        <taxon>Pleosporomycetidae</taxon>
        <taxon>Pleosporales</taxon>
        <taxon>Massarineae</taxon>
        <taxon>Lentitheciaceae</taxon>
        <taxon>Lentithecium</taxon>
    </lineage>
</organism>
<keyword evidence="1" id="KW-0812">Transmembrane</keyword>
<sequence>MDLFSKHRYSKLLRYTYRANLVFFAGFAGWYVMRGQQQEEELRQVRDKTVEERK</sequence>
<feature type="transmembrane region" description="Helical" evidence="1">
    <location>
        <begin position="12"/>
        <end position="33"/>
    </location>
</feature>
<accession>A0A6G1IK46</accession>
<gene>
    <name evidence="2" type="ORF">K458DRAFT_423206</name>
</gene>
<protein>
    <submittedName>
        <fullName evidence="2">Uncharacterized protein</fullName>
    </submittedName>
</protein>
<keyword evidence="1" id="KW-1133">Transmembrane helix</keyword>
<keyword evidence="3" id="KW-1185">Reference proteome</keyword>
<dbReference type="AlphaFoldDB" id="A0A6G1IK46"/>
<keyword evidence="1" id="KW-0472">Membrane</keyword>
<dbReference type="EMBL" id="MU005613">
    <property type="protein sequence ID" value="KAF2678259.1"/>
    <property type="molecule type" value="Genomic_DNA"/>
</dbReference>
<name>A0A6G1IK46_9PLEO</name>
<evidence type="ECO:0000313" key="3">
    <source>
        <dbReference type="Proteomes" id="UP000799291"/>
    </source>
</evidence>
<evidence type="ECO:0000256" key="1">
    <source>
        <dbReference type="SAM" id="Phobius"/>
    </source>
</evidence>
<reference evidence="2" key="1">
    <citation type="journal article" date="2020" name="Stud. Mycol.">
        <title>101 Dothideomycetes genomes: a test case for predicting lifestyles and emergence of pathogens.</title>
        <authorList>
            <person name="Haridas S."/>
            <person name="Albert R."/>
            <person name="Binder M."/>
            <person name="Bloem J."/>
            <person name="Labutti K."/>
            <person name="Salamov A."/>
            <person name="Andreopoulos B."/>
            <person name="Baker S."/>
            <person name="Barry K."/>
            <person name="Bills G."/>
            <person name="Bluhm B."/>
            <person name="Cannon C."/>
            <person name="Castanera R."/>
            <person name="Culley D."/>
            <person name="Daum C."/>
            <person name="Ezra D."/>
            <person name="Gonzalez J."/>
            <person name="Henrissat B."/>
            <person name="Kuo A."/>
            <person name="Liang C."/>
            <person name="Lipzen A."/>
            <person name="Lutzoni F."/>
            <person name="Magnuson J."/>
            <person name="Mondo S."/>
            <person name="Nolan M."/>
            <person name="Ohm R."/>
            <person name="Pangilinan J."/>
            <person name="Park H.-J."/>
            <person name="Ramirez L."/>
            <person name="Alfaro M."/>
            <person name="Sun H."/>
            <person name="Tritt A."/>
            <person name="Yoshinaga Y."/>
            <person name="Zwiers L.-H."/>
            <person name="Turgeon B."/>
            <person name="Goodwin S."/>
            <person name="Spatafora J."/>
            <person name="Crous P."/>
            <person name="Grigoriev I."/>
        </authorList>
    </citation>
    <scope>NUCLEOTIDE SEQUENCE</scope>
    <source>
        <strain evidence="2">CBS 122367</strain>
    </source>
</reference>
<dbReference type="Proteomes" id="UP000799291">
    <property type="component" value="Unassembled WGS sequence"/>
</dbReference>